<dbReference type="PROSITE" id="PS51371">
    <property type="entry name" value="CBS"/>
    <property type="match status" value="2"/>
</dbReference>
<keyword evidence="5" id="KW-1185">Reference proteome</keyword>
<dbReference type="OrthoDB" id="9807125at2"/>
<evidence type="ECO:0000259" key="3">
    <source>
        <dbReference type="PROSITE" id="PS51371"/>
    </source>
</evidence>
<dbReference type="EMBL" id="CP034328">
    <property type="protein sequence ID" value="AZL60893.1"/>
    <property type="molecule type" value="Genomic_DNA"/>
</dbReference>
<sequence>MLVQQILKSKGDDGVVTVPPGTTVTKAAELLSSRRIGAVIVSPDGKRVAGILSERDIVRELGRRGISCLTDTVDALMTAKIVGCTRNESTDEVLGRMTEGRFRHMPVMEGDEMVGLISIGDVVKARMMELAAEKDALEGMIKGF</sequence>
<evidence type="ECO:0000313" key="5">
    <source>
        <dbReference type="Proteomes" id="UP000282002"/>
    </source>
</evidence>
<dbReference type="PANTHER" id="PTHR43080:SF2">
    <property type="entry name" value="CBS DOMAIN-CONTAINING PROTEIN"/>
    <property type="match status" value="1"/>
</dbReference>
<evidence type="ECO:0000256" key="2">
    <source>
        <dbReference type="PROSITE-ProRule" id="PRU00703"/>
    </source>
</evidence>
<evidence type="ECO:0000256" key="1">
    <source>
        <dbReference type="ARBA" id="ARBA00023122"/>
    </source>
</evidence>
<reference evidence="4 5" key="1">
    <citation type="submission" date="2018-12" db="EMBL/GenBank/DDBJ databases">
        <title>Complete genome sequencing of Tabrizicola sp. K13M18.</title>
        <authorList>
            <person name="Bae J.-W."/>
        </authorList>
    </citation>
    <scope>NUCLEOTIDE SEQUENCE [LARGE SCALE GENOMIC DNA]</scope>
    <source>
        <strain evidence="4 5">K13M18</strain>
    </source>
</reference>
<protein>
    <submittedName>
        <fullName evidence="4">CBS domain-containing protein</fullName>
    </submittedName>
</protein>
<accession>A0A3S8UB93</accession>
<dbReference type="SMART" id="SM00116">
    <property type="entry name" value="CBS"/>
    <property type="match status" value="2"/>
</dbReference>
<dbReference type="Gene3D" id="3.10.580.10">
    <property type="entry name" value="CBS-domain"/>
    <property type="match status" value="1"/>
</dbReference>
<feature type="domain" description="CBS" evidence="3">
    <location>
        <begin position="77"/>
        <end position="133"/>
    </location>
</feature>
<keyword evidence="1 2" id="KW-0129">CBS domain</keyword>
<dbReference type="PANTHER" id="PTHR43080">
    <property type="entry name" value="CBS DOMAIN-CONTAINING PROTEIN CBSX3, MITOCHONDRIAL"/>
    <property type="match status" value="1"/>
</dbReference>
<gene>
    <name evidence="4" type="ORF">EI545_19950</name>
</gene>
<dbReference type="Pfam" id="PF00571">
    <property type="entry name" value="CBS"/>
    <property type="match status" value="2"/>
</dbReference>
<proteinExistence type="predicted"/>
<dbReference type="KEGG" id="taw:EI545_19950"/>
<dbReference type="InterPro" id="IPR044725">
    <property type="entry name" value="CBSX3_CBS_dom"/>
</dbReference>
<organism evidence="4 5">
    <name type="scientific">Tabrizicola piscis</name>
    <dbReference type="NCBI Taxonomy" id="2494374"/>
    <lineage>
        <taxon>Bacteria</taxon>
        <taxon>Pseudomonadati</taxon>
        <taxon>Pseudomonadota</taxon>
        <taxon>Alphaproteobacteria</taxon>
        <taxon>Rhodobacterales</taxon>
        <taxon>Paracoccaceae</taxon>
        <taxon>Tabrizicola</taxon>
    </lineage>
</organism>
<dbReference type="CDD" id="cd04623">
    <property type="entry name" value="CBS_pair_bac_euk"/>
    <property type="match status" value="1"/>
</dbReference>
<feature type="domain" description="CBS" evidence="3">
    <location>
        <begin position="8"/>
        <end position="68"/>
    </location>
</feature>
<dbReference type="SUPFAM" id="SSF54631">
    <property type="entry name" value="CBS-domain pair"/>
    <property type="match status" value="1"/>
</dbReference>
<dbReference type="InterPro" id="IPR051257">
    <property type="entry name" value="Diverse_CBS-Domain"/>
</dbReference>
<name>A0A3S8UB93_9RHOB</name>
<dbReference type="InterPro" id="IPR046342">
    <property type="entry name" value="CBS_dom_sf"/>
</dbReference>
<dbReference type="AlphaFoldDB" id="A0A3S8UB93"/>
<dbReference type="Proteomes" id="UP000282002">
    <property type="component" value="Chromosome"/>
</dbReference>
<dbReference type="RefSeq" id="WP_125327104.1">
    <property type="nucleotide sequence ID" value="NZ_CP034328.1"/>
</dbReference>
<evidence type="ECO:0000313" key="4">
    <source>
        <dbReference type="EMBL" id="AZL60893.1"/>
    </source>
</evidence>
<dbReference type="InterPro" id="IPR000644">
    <property type="entry name" value="CBS_dom"/>
</dbReference>